<dbReference type="SUPFAM" id="SSF102114">
    <property type="entry name" value="Radical SAM enzymes"/>
    <property type="match status" value="1"/>
</dbReference>
<dbReference type="Proteomes" id="UP000005551">
    <property type="component" value="Unassembled WGS sequence"/>
</dbReference>
<dbReference type="GO" id="GO:0006782">
    <property type="term" value="P:protoporphyrinogen IX biosynthetic process"/>
    <property type="evidence" value="ECO:0007669"/>
    <property type="project" value="TreeGrafter"/>
</dbReference>
<sequence length="141" mass="16032">MENATLIQKYNVPAPRYTSYPPVPQWEQMPDRTEWQILLRQAYAEFGEEEGIHLYIHLPYCESLCTYCGCTKRITKNHQVEEPYVYSVLKEWEEHLAALPPKPLISGIHLGGGTPTFFSPEHLELLLSELLDGGTLAADAS</sequence>
<dbReference type="SFLD" id="SFLDS00029">
    <property type="entry name" value="Radical_SAM"/>
    <property type="match status" value="1"/>
</dbReference>
<dbReference type="InterPro" id="IPR058240">
    <property type="entry name" value="rSAM_sf"/>
</dbReference>
<comment type="caution">
    <text evidence="2">The sequence shown here is derived from an EMBL/GenBank/DDBJ whole genome shotgun (WGS) entry which is preliminary data.</text>
</comment>
<gene>
    <name evidence="2" type="ORF">A3SI_09078</name>
</gene>
<evidence type="ECO:0000256" key="1">
    <source>
        <dbReference type="ARBA" id="ARBA00023002"/>
    </source>
</evidence>
<accession>I5C457</accession>
<name>I5C457_9BACT</name>
<dbReference type="GO" id="GO:0051539">
    <property type="term" value="F:4 iron, 4 sulfur cluster binding"/>
    <property type="evidence" value="ECO:0007669"/>
    <property type="project" value="TreeGrafter"/>
</dbReference>
<dbReference type="PANTHER" id="PTHR13932:SF6">
    <property type="entry name" value="OXYGEN-INDEPENDENT COPROPORPHYRINOGEN III OXIDASE"/>
    <property type="match status" value="1"/>
</dbReference>
<keyword evidence="3" id="KW-1185">Reference proteome</keyword>
<evidence type="ECO:0000313" key="3">
    <source>
        <dbReference type="Proteomes" id="UP000005551"/>
    </source>
</evidence>
<dbReference type="PATRIC" id="fig|1189621.3.peg.1892"/>
<proteinExistence type="predicted"/>
<reference evidence="2 3" key="1">
    <citation type="submission" date="2012-05" db="EMBL/GenBank/DDBJ databases">
        <title>Genome sequence of Nitritalea halalkaliphila LW7.</title>
        <authorList>
            <person name="Jangir P.K."/>
            <person name="Singh A."/>
            <person name="Shivaji S."/>
            <person name="Sharma R."/>
        </authorList>
    </citation>
    <scope>NUCLEOTIDE SEQUENCE [LARGE SCALE GENOMIC DNA]</scope>
    <source>
        <strain evidence="2 3">LW7</strain>
    </source>
</reference>
<dbReference type="EMBL" id="AJYA01000019">
    <property type="protein sequence ID" value="EIM76609.1"/>
    <property type="molecule type" value="Genomic_DNA"/>
</dbReference>
<dbReference type="AlphaFoldDB" id="I5C457"/>
<dbReference type="GO" id="GO:0005737">
    <property type="term" value="C:cytoplasm"/>
    <property type="evidence" value="ECO:0007669"/>
    <property type="project" value="TreeGrafter"/>
</dbReference>
<dbReference type="RefSeq" id="WP_009054757.1">
    <property type="nucleotide sequence ID" value="NZ_AJYA01000019.1"/>
</dbReference>
<dbReference type="GO" id="GO:0051989">
    <property type="term" value="F:coproporphyrinogen dehydrogenase activity"/>
    <property type="evidence" value="ECO:0007669"/>
    <property type="project" value="TreeGrafter"/>
</dbReference>
<evidence type="ECO:0000313" key="2">
    <source>
        <dbReference type="EMBL" id="EIM76609.1"/>
    </source>
</evidence>
<dbReference type="PANTHER" id="PTHR13932">
    <property type="entry name" value="COPROPORPHYRINIGEN III OXIDASE"/>
    <property type="match status" value="1"/>
</dbReference>
<dbReference type="InterPro" id="IPR007197">
    <property type="entry name" value="rSAM"/>
</dbReference>
<dbReference type="InterPro" id="IPR034505">
    <property type="entry name" value="Coproporphyrinogen-III_oxidase"/>
</dbReference>
<organism evidence="2 3">
    <name type="scientific">Nitritalea halalkaliphila LW7</name>
    <dbReference type="NCBI Taxonomy" id="1189621"/>
    <lineage>
        <taxon>Bacteria</taxon>
        <taxon>Pseudomonadati</taxon>
        <taxon>Bacteroidota</taxon>
        <taxon>Cytophagia</taxon>
        <taxon>Cytophagales</taxon>
        <taxon>Cyclobacteriaceae</taxon>
        <taxon>Nitritalea</taxon>
    </lineage>
</organism>
<keyword evidence="1" id="KW-0560">Oxidoreductase</keyword>
<dbReference type="STRING" id="1189621.A3SI_09078"/>
<protein>
    <submittedName>
        <fullName evidence="2">Coproporphyrinogen III oxidase</fullName>
    </submittedName>
</protein>